<proteinExistence type="predicted"/>
<dbReference type="Proteomes" id="UP000198862">
    <property type="component" value="Unassembled WGS sequence"/>
</dbReference>
<reference evidence="3 4" key="1">
    <citation type="submission" date="2016-10" db="EMBL/GenBank/DDBJ databases">
        <authorList>
            <person name="de Groot N.N."/>
        </authorList>
    </citation>
    <scope>NUCLEOTIDE SEQUENCE [LARGE SCALE GENOMIC DNA]</scope>
    <source>
        <strain evidence="3 4">DSM 6059</strain>
    </source>
</reference>
<dbReference type="GO" id="GO:0015627">
    <property type="term" value="C:type II protein secretion system complex"/>
    <property type="evidence" value="ECO:0007669"/>
    <property type="project" value="InterPro"/>
</dbReference>
<keyword evidence="1" id="KW-0472">Membrane</keyword>
<dbReference type="AlphaFoldDB" id="A0A1I1J8J8"/>
<protein>
    <submittedName>
        <fullName evidence="3">General secretion pathway protein B</fullName>
    </submittedName>
</protein>
<evidence type="ECO:0000313" key="4">
    <source>
        <dbReference type="Proteomes" id="UP000198862"/>
    </source>
</evidence>
<organism evidence="3 4">
    <name type="scientific">Pseudoalteromonas denitrificans DSM 6059</name>
    <dbReference type="NCBI Taxonomy" id="1123010"/>
    <lineage>
        <taxon>Bacteria</taxon>
        <taxon>Pseudomonadati</taxon>
        <taxon>Pseudomonadota</taxon>
        <taxon>Gammaproteobacteria</taxon>
        <taxon>Alteromonadales</taxon>
        <taxon>Pseudoalteromonadaceae</taxon>
        <taxon>Pseudoalteromonas</taxon>
    </lineage>
</organism>
<feature type="transmembrane region" description="Helical" evidence="1">
    <location>
        <begin position="42"/>
        <end position="66"/>
    </location>
</feature>
<dbReference type="RefSeq" id="WP_177207988.1">
    <property type="nucleotide sequence ID" value="NZ_FOLO01000009.1"/>
</dbReference>
<keyword evidence="4" id="KW-1185">Reference proteome</keyword>
<evidence type="ECO:0000313" key="3">
    <source>
        <dbReference type="EMBL" id="SFC44441.1"/>
    </source>
</evidence>
<dbReference type="InterPro" id="IPR032389">
    <property type="entry name" value="GspB_C"/>
</dbReference>
<dbReference type="EMBL" id="FOLO01000009">
    <property type="protein sequence ID" value="SFC44441.1"/>
    <property type="molecule type" value="Genomic_DNA"/>
</dbReference>
<keyword evidence="1" id="KW-0812">Transmembrane</keyword>
<gene>
    <name evidence="3" type="ORF">SAMN02745724_01681</name>
</gene>
<accession>A0A1I1J8J8</accession>
<name>A0A1I1J8J8_9GAMM</name>
<feature type="domain" description="Type II secretion system protein GspB C-terminal" evidence="2">
    <location>
        <begin position="227"/>
        <end position="285"/>
    </location>
</feature>
<keyword evidence="1" id="KW-1133">Transmembrane helix</keyword>
<evidence type="ECO:0000259" key="2">
    <source>
        <dbReference type="Pfam" id="PF16537"/>
    </source>
</evidence>
<dbReference type="Pfam" id="PF16537">
    <property type="entry name" value="T2SSB"/>
    <property type="match status" value="1"/>
</dbReference>
<evidence type="ECO:0000256" key="1">
    <source>
        <dbReference type="SAM" id="Phobius"/>
    </source>
</evidence>
<dbReference type="STRING" id="1123010.SAMN02745724_01681"/>
<sequence>MSYLLDALKQSEQGEVSRTEQYRSRTDGQYVQQKDLKFYRNLTFSLIAVLAILFTLVIGFLAGRWFQETKIQDTFVKQPSISENTNKQIAPILQQPSTQALPVQVQPILVQQAMPTQYQLVPVSNMKNTLQLNQNSQVPVQAYTSSKPLDYSQYKVVGKPIEKPDSEDNKSNESEELAQLPASLKAAFANAVAATENDDEYEVTTATNNSAMAQPIQLLPDVIQSLVPALSYQAHVYATEADRRWIKLNNTELYEGDSLGPLKVLEIAPEITLMSIEGYRFSLPAMDDWQP</sequence>